<name>A0A1I3PN41_9RHOB</name>
<evidence type="ECO:0000256" key="1">
    <source>
        <dbReference type="ARBA" id="ARBA00009410"/>
    </source>
</evidence>
<dbReference type="OrthoDB" id="9805337at2"/>
<gene>
    <name evidence="4" type="ORF">SAMN04487991_1745</name>
</gene>
<dbReference type="PANTHER" id="PTHR13847">
    <property type="entry name" value="SARCOSINE DEHYDROGENASE-RELATED"/>
    <property type="match status" value="1"/>
</dbReference>
<dbReference type="Gene3D" id="3.50.50.60">
    <property type="entry name" value="FAD/NAD(P)-binding domain"/>
    <property type="match status" value="2"/>
</dbReference>
<dbReference type="GO" id="GO:0008718">
    <property type="term" value="F:D-amino-acid dehydrogenase activity"/>
    <property type="evidence" value="ECO:0007669"/>
    <property type="project" value="TreeGrafter"/>
</dbReference>
<comment type="similarity">
    <text evidence="1">Belongs to the DadA oxidoreductase family.</text>
</comment>
<keyword evidence="5" id="KW-1185">Reference proteome</keyword>
<feature type="domain" description="FAD dependent oxidoreductase" evidence="3">
    <location>
        <begin position="7"/>
        <end position="411"/>
    </location>
</feature>
<protein>
    <submittedName>
        <fullName evidence="4">D-amino-acid dehydrogenase</fullName>
    </submittedName>
</protein>
<evidence type="ECO:0000313" key="5">
    <source>
        <dbReference type="Proteomes" id="UP000199630"/>
    </source>
</evidence>
<keyword evidence="2" id="KW-0560">Oxidoreductase</keyword>
<dbReference type="Proteomes" id="UP000199630">
    <property type="component" value="Unassembled WGS sequence"/>
</dbReference>
<dbReference type="PANTHER" id="PTHR13847:SF280">
    <property type="entry name" value="D-AMINO ACID DEHYDROGENASE"/>
    <property type="match status" value="1"/>
</dbReference>
<organism evidence="4 5">
    <name type="scientific">Celeribacter neptunius</name>
    <dbReference type="NCBI Taxonomy" id="588602"/>
    <lineage>
        <taxon>Bacteria</taxon>
        <taxon>Pseudomonadati</taxon>
        <taxon>Pseudomonadota</taxon>
        <taxon>Alphaproteobacteria</taxon>
        <taxon>Rhodobacterales</taxon>
        <taxon>Roseobacteraceae</taxon>
        <taxon>Celeribacter</taxon>
    </lineage>
</organism>
<evidence type="ECO:0000256" key="2">
    <source>
        <dbReference type="ARBA" id="ARBA00023002"/>
    </source>
</evidence>
<evidence type="ECO:0000259" key="3">
    <source>
        <dbReference type="Pfam" id="PF01266"/>
    </source>
</evidence>
<reference evidence="5" key="1">
    <citation type="submission" date="2016-10" db="EMBL/GenBank/DDBJ databases">
        <authorList>
            <person name="Varghese N."/>
            <person name="Submissions S."/>
        </authorList>
    </citation>
    <scope>NUCLEOTIDE SEQUENCE [LARGE SCALE GENOMIC DNA]</scope>
    <source>
        <strain evidence="5">DSM 26471</strain>
    </source>
</reference>
<dbReference type="InterPro" id="IPR006076">
    <property type="entry name" value="FAD-dep_OxRdtase"/>
</dbReference>
<dbReference type="GO" id="GO:0005737">
    <property type="term" value="C:cytoplasm"/>
    <property type="evidence" value="ECO:0007669"/>
    <property type="project" value="TreeGrafter"/>
</dbReference>
<proteinExistence type="inferred from homology"/>
<accession>A0A1I3PN41</accession>
<dbReference type="SUPFAM" id="SSF51905">
    <property type="entry name" value="FAD/NAD(P)-binding domain"/>
    <property type="match status" value="1"/>
</dbReference>
<dbReference type="STRING" id="588602.SAMN04487991_1745"/>
<dbReference type="InterPro" id="IPR036188">
    <property type="entry name" value="FAD/NAD-bd_sf"/>
</dbReference>
<dbReference type="EMBL" id="FORH01000002">
    <property type="protein sequence ID" value="SFJ23154.1"/>
    <property type="molecule type" value="Genomic_DNA"/>
</dbReference>
<dbReference type="Gene3D" id="3.30.9.10">
    <property type="entry name" value="D-Amino Acid Oxidase, subunit A, domain 2"/>
    <property type="match status" value="1"/>
</dbReference>
<dbReference type="GO" id="GO:0005886">
    <property type="term" value="C:plasma membrane"/>
    <property type="evidence" value="ECO:0007669"/>
    <property type="project" value="TreeGrafter"/>
</dbReference>
<dbReference type="Pfam" id="PF01266">
    <property type="entry name" value="DAO"/>
    <property type="match status" value="1"/>
</dbReference>
<dbReference type="SUPFAM" id="SSF54373">
    <property type="entry name" value="FAD-linked reductases, C-terminal domain"/>
    <property type="match status" value="1"/>
</dbReference>
<dbReference type="GO" id="GO:0055130">
    <property type="term" value="P:D-alanine catabolic process"/>
    <property type="evidence" value="ECO:0007669"/>
    <property type="project" value="TreeGrafter"/>
</dbReference>
<dbReference type="RefSeq" id="WP_090060017.1">
    <property type="nucleotide sequence ID" value="NZ_FORH01000002.1"/>
</dbReference>
<sequence>MAGKPPVVVIGAGVVGVLTAYSLAKRGRSVTVIDRAPAPAELCSRANAGILAVGHAKAWAGPAARGSILRALAGREPGVAITRLMDIALWRWGAEFLRNCSARAHAANSAKLQRLSRYSRALTKRIEADLDLPSELRHDGGLYLFQNQAQFAAHSASLGKDGSHGMDGHGEDRAMKALPPEALSGKDPALAQLPMHLAGGLFSPLDSVGDCHAFTRRVAAALAERPGVSFRFGVNVTGFERHGARLDTVLTDQGPVQAEAVVLATGVDTPTLSRSLGVRPKIYPVKGYSGTWKILDDTRIPHLPFIDETALMAVASYGGRLRVTALAEFAGHDTSLPEARRKLLQDYVAGTFGDAVDLDRAEFWTGLRPSTPAGPPYLGRVRKIDNLWINAGHGQLGWTMAAGCAELLAARLTGDQTEIDTVSSTAPWLDAI</sequence>
<evidence type="ECO:0000313" key="4">
    <source>
        <dbReference type="EMBL" id="SFJ23154.1"/>
    </source>
</evidence>
<dbReference type="AlphaFoldDB" id="A0A1I3PN41"/>